<keyword evidence="7" id="KW-1185">Reference proteome</keyword>
<evidence type="ECO:0000313" key="6">
    <source>
        <dbReference type="EMBL" id="RDS59973.1"/>
    </source>
</evidence>
<dbReference type="RefSeq" id="WP_115470625.1">
    <property type="nucleotide sequence ID" value="NZ_BJEC01000003.1"/>
</dbReference>
<evidence type="ECO:0000256" key="1">
    <source>
        <dbReference type="ARBA" id="ARBA00005417"/>
    </source>
</evidence>
<dbReference type="Pfam" id="PF00005">
    <property type="entry name" value="ABC_tran"/>
    <property type="match status" value="1"/>
</dbReference>
<evidence type="ECO:0000256" key="3">
    <source>
        <dbReference type="ARBA" id="ARBA00022741"/>
    </source>
</evidence>
<dbReference type="PROSITE" id="PS50893">
    <property type="entry name" value="ABC_TRANSPORTER_2"/>
    <property type="match status" value="1"/>
</dbReference>
<dbReference type="Proteomes" id="UP000254492">
    <property type="component" value="Unassembled WGS sequence"/>
</dbReference>
<dbReference type="InterPro" id="IPR003593">
    <property type="entry name" value="AAA+_ATPase"/>
</dbReference>
<evidence type="ECO:0000256" key="2">
    <source>
        <dbReference type="ARBA" id="ARBA00022448"/>
    </source>
</evidence>
<evidence type="ECO:0000256" key="4">
    <source>
        <dbReference type="ARBA" id="ARBA00022840"/>
    </source>
</evidence>
<keyword evidence="3" id="KW-0547">Nucleotide-binding</keyword>
<organism evidence="6 7">
    <name type="scientific">Weissella thailandensis</name>
    <dbReference type="NCBI Taxonomy" id="89061"/>
    <lineage>
        <taxon>Bacteria</taxon>
        <taxon>Bacillati</taxon>
        <taxon>Bacillota</taxon>
        <taxon>Bacilli</taxon>
        <taxon>Lactobacillales</taxon>
        <taxon>Lactobacillaceae</taxon>
        <taxon>Weissella</taxon>
    </lineage>
</organism>
<dbReference type="SMART" id="SM00382">
    <property type="entry name" value="AAA"/>
    <property type="match status" value="1"/>
</dbReference>
<dbReference type="InterPro" id="IPR003439">
    <property type="entry name" value="ABC_transporter-like_ATP-bd"/>
</dbReference>
<keyword evidence="2" id="KW-0813">Transport</keyword>
<evidence type="ECO:0000313" key="7">
    <source>
        <dbReference type="Proteomes" id="UP000254492"/>
    </source>
</evidence>
<gene>
    <name evidence="6" type="ORF">DWV05_02965</name>
</gene>
<sequence>MYLETKELTKAFGEQVAVDNLNMSIDQGSFTAILGPNGAGKSTTISMLLGLLSPTSGKIIYHTKTPKIGVVFQTSVLDTELTVTENLSVRQKMTGKADKLEIDQVMHKLGVSSFANKRYGQLSGGQRRRTDIARALIGNPDILFLDEPTAGLDIQTRKTIWEILTKLRQEENLTIVLTTHYLEEADQSDMIFIIDQGKLVAHGSATDLKYQYAKNQLILETNDMENAKKQLHAVKYTILPDNRLQVMPENTQVALRILGDLAPLITHFEYREGTIDDAFITLTGKEMH</sequence>
<dbReference type="InterPro" id="IPR050763">
    <property type="entry name" value="ABC_transporter_ATP-binding"/>
</dbReference>
<dbReference type="PANTHER" id="PTHR42711:SF5">
    <property type="entry name" value="ABC TRANSPORTER ATP-BINDING PROTEIN NATA"/>
    <property type="match status" value="1"/>
</dbReference>
<dbReference type="PANTHER" id="PTHR42711">
    <property type="entry name" value="ABC TRANSPORTER ATP-BINDING PROTEIN"/>
    <property type="match status" value="1"/>
</dbReference>
<reference evidence="6 7" key="1">
    <citation type="submission" date="2018-07" db="EMBL/GenBank/DDBJ databases">
        <title>Genome-based reclassification of Weissella jogaejeotgali as Weissella thailandensis.</title>
        <authorList>
            <person name="Chun J."/>
            <person name="Kim B.-Y."/>
            <person name="Kwak M.-J."/>
        </authorList>
    </citation>
    <scope>NUCLEOTIDE SEQUENCE [LARGE SCALE GENOMIC DNA]</scope>
    <source>
        <strain evidence="6 7">KCTC 3751</strain>
    </source>
</reference>
<proteinExistence type="inferred from homology"/>
<name>A0ABX9I5N5_9LACO</name>
<keyword evidence="4 6" id="KW-0067">ATP-binding</keyword>
<protein>
    <submittedName>
        <fullName evidence="6">ABC transporter ATP-binding protein</fullName>
    </submittedName>
</protein>
<accession>A0ABX9I5N5</accession>
<feature type="domain" description="ABC transporter" evidence="5">
    <location>
        <begin position="3"/>
        <end position="221"/>
    </location>
</feature>
<comment type="caution">
    <text evidence="6">The sequence shown here is derived from an EMBL/GenBank/DDBJ whole genome shotgun (WGS) entry which is preliminary data.</text>
</comment>
<dbReference type="EMBL" id="QRAY01000004">
    <property type="protein sequence ID" value="RDS59973.1"/>
    <property type="molecule type" value="Genomic_DNA"/>
</dbReference>
<dbReference type="SUPFAM" id="SSF52540">
    <property type="entry name" value="P-loop containing nucleoside triphosphate hydrolases"/>
    <property type="match status" value="1"/>
</dbReference>
<dbReference type="InterPro" id="IPR027417">
    <property type="entry name" value="P-loop_NTPase"/>
</dbReference>
<dbReference type="Gene3D" id="3.40.50.300">
    <property type="entry name" value="P-loop containing nucleotide triphosphate hydrolases"/>
    <property type="match status" value="1"/>
</dbReference>
<evidence type="ECO:0000259" key="5">
    <source>
        <dbReference type="PROSITE" id="PS50893"/>
    </source>
</evidence>
<dbReference type="GO" id="GO:0005524">
    <property type="term" value="F:ATP binding"/>
    <property type="evidence" value="ECO:0007669"/>
    <property type="project" value="UniProtKB-KW"/>
</dbReference>
<comment type="similarity">
    <text evidence="1">Belongs to the ABC transporter superfamily.</text>
</comment>